<dbReference type="GO" id="GO:0016811">
    <property type="term" value="F:hydrolase activity, acting on carbon-nitrogen (but not peptide) bonds, in linear amides"/>
    <property type="evidence" value="ECO:0007669"/>
    <property type="project" value="InterPro"/>
</dbReference>
<evidence type="ECO:0000256" key="3">
    <source>
        <dbReference type="ARBA" id="ARBA00022692"/>
    </source>
</evidence>
<feature type="transmembrane region" description="Helical" evidence="9">
    <location>
        <begin position="201"/>
        <end position="218"/>
    </location>
</feature>
<comment type="cofactor">
    <cofactor evidence="8">
        <name>Zn(2+)</name>
        <dbReference type="ChEBI" id="CHEBI:29105"/>
    </cofactor>
</comment>
<keyword evidence="5 9" id="KW-1133">Transmembrane helix</keyword>
<dbReference type="STRING" id="10195.A0A3M7R2M7"/>
<keyword evidence="7" id="KW-0479">Metal-binding</keyword>
<evidence type="ECO:0000256" key="8">
    <source>
        <dbReference type="PIRSR" id="PIRSR608901-2"/>
    </source>
</evidence>
<dbReference type="PANTHER" id="PTHR46187:SF3">
    <property type="entry name" value="ALKALINE CERAMIDASE 3"/>
    <property type="match status" value="1"/>
</dbReference>
<feature type="transmembrane region" description="Helical" evidence="9">
    <location>
        <begin position="28"/>
        <end position="49"/>
    </location>
</feature>
<dbReference type="EMBL" id="REGN01004445">
    <property type="protein sequence ID" value="RNA17485.1"/>
    <property type="molecule type" value="Genomic_DNA"/>
</dbReference>
<feature type="transmembrane region" description="Helical" evidence="9">
    <location>
        <begin position="147"/>
        <end position="165"/>
    </location>
</feature>
<dbReference type="EC" id="3.5.1.-" evidence="9"/>
<accession>A0A3M7R2M7</accession>
<gene>
    <name evidence="10" type="ORF">BpHYR1_024375</name>
</gene>
<dbReference type="GO" id="GO:0046872">
    <property type="term" value="F:metal ion binding"/>
    <property type="evidence" value="ECO:0007669"/>
    <property type="project" value="UniProtKB-KW"/>
</dbReference>
<evidence type="ECO:0000256" key="1">
    <source>
        <dbReference type="ARBA" id="ARBA00004141"/>
    </source>
</evidence>
<feature type="binding site" evidence="7">
    <location>
        <position position="16"/>
    </location>
    <ligand>
        <name>Ca(2+)</name>
        <dbReference type="ChEBI" id="CHEBI:29108"/>
    </ligand>
</feature>
<dbReference type="OrthoDB" id="187171at2759"/>
<evidence type="ECO:0000313" key="10">
    <source>
        <dbReference type="EMBL" id="RNA17485.1"/>
    </source>
</evidence>
<keyword evidence="6 9" id="KW-0472">Membrane</keyword>
<feature type="binding site" evidence="8">
    <location>
        <position position="272"/>
    </location>
    <ligand>
        <name>Zn(2+)</name>
        <dbReference type="ChEBI" id="CHEBI:29105"/>
        <note>catalytic</note>
    </ligand>
</feature>
<keyword evidence="7" id="KW-0106">Calcium</keyword>
<comment type="function">
    <text evidence="9">Hydrolyzes the sphingolipid ceramide into sphingosine and free fatty acid.</text>
</comment>
<proteinExistence type="inferred from homology"/>
<evidence type="ECO:0000256" key="2">
    <source>
        <dbReference type="ARBA" id="ARBA00009780"/>
    </source>
</evidence>
<feature type="transmembrane region" description="Helical" evidence="9">
    <location>
        <begin position="277"/>
        <end position="296"/>
    </location>
</feature>
<keyword evidence="11" id="KW-1185">Reference proteome</keyword>
<comment type="similarity">
    <text evidence="2 9">Belongs to the alkaline ceramidase family.</text>
</comment>
<feature type="transmembrane region" description="Helical" evidence="9">
    <location>
        <begin position="105"/>
        <end position="126"/>
    </location>
</feature>
<dbReference type="GO" id="GO:0006672">
    <property type="term" value="P:ceramide metabolic process"/>
    <property type="evidence" value="ECO:0007669"/>
    <property type="project" value="InterPro"/>
</dbReference>
<evidence type="ECO:0000256" key="4">
    <source>
        <dbReference type="ARBA" id="ARBA00022801"/>
    </source>
</evidence>
<dbReference type="Pfam" id="PF05875">
    <property type="entry name" value="Ceramidase"/>
    <property type="match status" value="1"/>
</dbReference>
<evidence type="ECO:0000256" key="9">
    <source>
        <dbReference type="RuleBase" id="RU364079"/>
    </source>
</evidence>
<sequence length="339" mass="39330">MHGYWGNRTATIDWCENNYEVTHYVAEFWNTLSNFVLILFPLYGVYWSLKHIHFSKKHSTSDRKYFKIPTSLILCHVGLTMVGIGSWMFHMTLLYPMQLLDELPMIYGTGILIYANYEIIMSVYQLRLGQTASKPGPLAKVLSSKSLIISLIILYCSVVTFVYMSVWKNPIFHEVAFAIMSAVVICENVSLIRMLNMSKRLYAISFGYYMFGFLLWNIDNKFCSYLKTYRQGLEDFFGIDKTSIQASSLKAIGLNGIVVSLKSISEFHSLWHIFTGYGSYMCLLFLTEVHYQYYLIRTKAASSKEKIRPVGSKFFNMYYQLNDSLIVNEKESFKLKKCE</sequence>
<feature type="binding site" evidence="7">
    <location>
        <position position="14"/>
    </location>
    <ligand>
        <name>Ca(2+)</name>
        <dbReference type="ChEBI" id="CHEBI:29108"/>
    </ligand>
</feature>
<feature type="binding site" evidence="7">
    <location>
        <position position="18"/>
    </location>
    <ligand>
        <name>Ca(2+)</name>
        <dbReference type="ChEBI" id="CHEBI:29108"/>
    </ligand>
</feature>
<dbReference type="GO" id="GO:0005789">
    <property type="term" value="C:endoplasmic reticulum membrane"/>
    <property type="evidence" value="ECO:0007669"/>
    <property type="project" value="TreeGrafter"/>
</dbReference>
<organism evidence="10 11">
    <name type="scientific">Brachionus plicatilis</name>
    <name type="common">Marine rotifer</name>
    <name type="synonym">Brachionus muelleri</name>
    <dbReference type="NCBI Taxonomy" id="10195"/>
    <lineage>
        <taxon>Eukaryota</taxon>
        <taxon>Metazoa</taxon>
        <taxon>Spiralia</taxon>
        <taxon>Gnathifera</taxon>
        <taxon>Rotifera</taxon>
        <taxon>Eurotatoria</taxon>
        <taxon>Monogononta</taxon>
        <taxon>Pseudotrocha</taxon>
        <taxon>Ploima</taxon>
        <taxon>Brachionidae</taxon>
        <taxon>Brachionus</taxon>
    </lineage>
</organism>
<dbReference type="Proteomes" id="UP000276133">
    <property type="component" value="Unassembled WGS sequence"/>
</dbReference>
<feature type="binding site" evidence="7">
    <location>
        <position position="13"/>
    </location>
    <ligand>
        <name>Ca(2+)</name>
        <dbReference type="ChEBI" id="CHEBI:29108"/>
    </ligand>
</feature>
<feature type="binding site" evidence="7">
    <location>
        <position position="27"/>
    </location>
    <ligand>
        <name>Ca(2+)</name>
        <dbReference type="ChEBI" id="CHEBI:29108"/>
    </ligand>
</feature>
<dbReference type="InterPro" id="IPR008901">
    <property type="entry name" value="ACER"/>
</dbReference>
<dbReference type="AlphaFoldDB" id="A0A3M7R2M7"/>
<evidence type="ECO:0000256" key="5">
    <source>
        <dbReference type="ARBA" id="ARBA00022989"/>
    </source>
</evidence>
<comment type="subcellular location">
    <subcellularLocation>
        <location evidence="1">Membrane</location>
        <topology evidence="1">Multi-pass membrane protein</topology>
    </subcellularLocation>
</comment>
<reference evidence="10 11" key="1">
    <citation type="journal article" date="2018" name="Sci. Rep.">
        <title>Genomic signatures of local adaptation to the degree of environmental predictability in rotifers.</title>
        <authorList>
            <person name="Franch-Gras L."/>
            <person name="Hahn C."/>
            <person name="Garcia-Roger E.M."/>
            <person name="Carmona M.J."/>
            <person name="Serra M."/>
            <person name="Gomez A."/>
        </authorList>
    </citation>
    <scope>NUCLEOTIDE SEQUENCE [LARGE SCALE GENOMIC DNA]</scope>
    <source>
        <strain evidence="10">HYR1</strain>
    </source>
</reference>
<evidence type="ECO:0000256" key="7">
    <source>
        <dbReference type="PIRSR" id="PIRSR608901-1"/>
    </source>
</evidence>
<comment type="caution">
    <text evidence="10">The sequence shown here is derived from an EMBL/GenBank/DDBJ whole genome shotgun (WGS) entry which is preliminary data.</text>
</comment>
<evidence type="ECO:0000313" key="11">
    <source>
        <dbReference type="Proteomes" id="UP000276133"/>
    </source>
</evidence>
<name>A0A3M7R2M7_BRAPC</name>
<keyword evidence="9" id="KW-0443">Lipid metabolism</keyword>
<keyword evidence="4 9" id="KW-0378">Hydrolase</keyword>
<feature type="transmembrane region" description="Helical" evidence="9">
    <location>
        <begin position="70"/>
        <end position="93"/>
    </location>
</feature>
<keyword evidence="3 9" id="KW-0812">Transmembrane</keyword>
<dbReference type="GO" id="GO:0071602">
    <property type="term" value="P:phytosphingosine biosynthetic process"/>
    <property type="evidence" value="ECO:0007669"/>
    <property type="project" value="TreeGrafter"/>
</dbReference>
<protein>
    <recommendedName>
        <fullName evidence="9">Alkaline ceramidase</fullName>
        <ecNumber evidence="9">3.5.1.-</ecNumber>
    </recommendedName>
</protein>
<dbReference type="PANTHER" id="PTHR46187">
    <property type="entry name" value="ALKALINE CERAMIDASE 3"/>
    <property type="match status" value="1"/>
</dbReference>
<feature type="binding site" evidence="8">
    <location>
        <position position="268"/>
    </location>
    <ligand>
        <name>Zn(2+)</name>
        <dbReference type="ChEBI" id="CHEBI:29105"/>
        <note>catalytic</note>
    </ligand>
</feature>
<evidence type="ECO:0000256" key="6">
    <source>
        <dbReference type="ARBA" id="ARBA00023136"/>
    </source>
</evidence>
<feature type="binding site" evidence="8">
    <location>
        <position position="90"/>
    </location>
    <ligand>
        <name>Zn(2+)</name>
        <dbReference type="ChEBI" id="CHEBI:29105"/>
        <note>catalytic</note>
    </ligand>
</feature>
<keyword evidence="8" id="KW-0862">Zinc</keyword>
<feature type="transmembrane region" description="Helical" evidence="9">
    <location>
        <begin position="171"/>
        <end position="189"/>
    </location>
</feature>